<dbReference type="EMBL" id="JALLAZ020001690">
    <property type="protein sequence ID" value="KAL3767930.1"/>
    <property type="molecule type" value="Genomic_DNA"/>
</dbReference>
<protein>
    <submittedName>
        <fullName evidence="1">Uncharacterized protein</fullName>
    </submittedName>
</protein>
<keyword evidence="2" id="KW-1185">Reference proteome</keyword>
<gene>
    <name evidence="1" type="ORF">ACHAW5_006851</name>
</gene>
<organism evidence="1 2">
    <name type="scientific">Stephanodiscus triporus</name>
    <dbReference type="NCBI Taxonomy" id="2934178"/>
    <lineage>
        <taxon>Eukaryota</taxon>
        <taxon>Sar</taxon>
        <taxon>Stramenopiles</taxon>
        <taxon>Ochrophyta</taxon>
        <taxon>Bacillariophyta</taxon>
        <taxon>Coscinodiscophyceae</taxon>
        <taxon>Thalassiosirophycidae</taxon>
        <taxon>Stephanodiscales</taxon>
        <taxon>Stephanodiscaceae</taxon>
        <taxon>Stephanodiscus</taxon>
    </lineage>
</organism>
<comment type="caution">
    <text evidence="1">The sequence shown here is derived from an EMBL/GenBank/DDBJ whole genome shotgun (WGS) entry which is preliminary data.</text>
</comment>
<evidence type="ECO:0000313" key="1">
    <source>
        <dbReference type="EMBL" id="KAL3767930.1"/>
    </source>
</evidence>
<proteinExistence type="predicted"/>
<dbReference type="Proteomes" id="UP001530315">
    <property type="component" value="Unassembled WGS sequence"/>
</dbReference>
<name>A0ABD3MVG0_9STRA</name>
<accession>A0ABD3MVG0</accession>
<evidence type="ECO:0000313" key="2">
    <source>
        <dbReference type="Proteomes" id="UP001530315"/>
    </source>
</evidence>
<sequence>MSDRIRMDVHIAICAFSIFSIQLLPLARGNRHQTLDVADGDAALKKFLQSHPDVVDTYFPYKEDVEEYDRYRESFPRIEDFVIGLLVNPCGANGTYGRDDDIALGYDCCTERFGQGEYTFRPGTRNLFSNGYSNGITISPDEPLHNVDLVDEFGNEIEYRHSRRADDILLIDESCKGLRDPHSACIANRFAATASKMMPPCWDNNHTVDSTLSCYSTTGKKKANCMQVSYSQNAYIHVCGGEFANNDNCGTYLEIHKRSGTPYDVEATILSYVKITTPVTNGMQTTTLPLTYKGDPKRLLCSYEESDVNVGSMVRVHSVSPTCCCPSWLSPIRTSKVGAFFCPKRKWSKDGGPFAPALKSLDEQYVDGEFQQSFPWCPALDGAEEDAIMCTQERVFADEIPKSDPSRYFTRPCMSLVEVEDGGGLSSADLSGIYSEACPYGEVFKGCGLASSPNQDCHDKDHRFSFNDEIGTVIRISDEGKNGVKYGVSFNNGRSSYWFKRGELELLKSDGNYEVWFVQRNRFEKIIQKRKPFRVIWPRCTWDSVNGRYFPYAQH</sequence>
<dbReference type="AlphaFoldDB" id="A0ABD3MVG0"/>
<reference evidence="1 2" key="1">
    <citation type="submission" date="2024-10" db="EMBL/GenBank/DDBJ databases">
        <title>Updated reference genomes for cyclostephanoid diatoms.</title>
        <authorList>
            <person name="Roberts W.R."/>
            <person name="Alverson A.J."/>
        </authorList>
    </citation>
    <scope>NUCLEOTIDE SEQUENCE [LARGE SCALE GENOMIC DNA]</scope>
    <source>
        <strain evidence="1 2">AJA276-08</strain>
    </source>
</reference>